<feature type="chain" id="PRO_5021847233" evidence="1">
    <location>
        <begin position="22"/>
        <end position="141"/>
    </location>
</feature>
<evidence type="ECO:0000313" key="3">
    <source>
        <dbReference type="Proteomes" id="UP000317422"/>
    </source>
</evidence>
<accession>A0A543NNR4</accession>
<evidence type="ECO:0000256" key="1">
    <source>
        <dbReference type="SAM" id="SignalP"/>
    </source>
</evidence>
<keyword evidence="1" id="KW-0732">Signal</keyword>
<dbReference type="AlphaFoldDB" id="A0A543NNR4"/>
<dbReference type="Proteomes" id="UP000317422">
    <property type="component" value="Unassembled WGS sequence"/>
</dbReference>
<feature type="signal peptide" evidence="1">
    <location>
        <begin position="1"/>
        <end position="21"/>
    </location>
</feature>
<protein>
    <submittedName>
        <fullName evidence="2">Uncharacterized protein</fullName>
    </submittedName>
</protein>
<sequence length="141" mass="15338">MALSGGMVAAVVSFGAPAANADSIGPYLGWQVPTGEGGCSSPGVIRNLGEEHYSSPKNVTAWMLAEENSDNNNNHIDRTLYRDGVVAAKKSYMCSAGHELVHSYSPTAYQHQTTYQQWNCVAENCHLVFYNDSDWKAGTYK</sequence>
<keyword evidence="3" id="KW-1185">Reference proteome</keyword>
<reference evidence="2 3" key="1">
    <citation type="submission" date="2019-06" db="EMBL/GenBank/DDBJ databases">
        <title>Sequencing the genomes of 1000 actinobacteria strains.</title>
        <authorList>
            <person name="Klenk H.-P."/>
        </authorList>
    </citation>
    <scope>NUCLEOTIDE SEQUENCE [LARGE SCALE GENOMIC DNA]</scope>
    <source>
        <strain evidence="2 3">DSM 45015</strain>
    </source>
</reference>
<organism evidence="2 3">
    <name type="scientific">Haloactinospora alba</name>
    <dbReference type="NCBI Taxonomy" id="405555"/>
    <lineage>
        <taxon>Bacteria</taxon>
        <taxon>Bacillati</taxon>
        <taxon>Actinomycetota</taxon>
        <taxon>Actinomycetes</taxon>
        <taxon>Streptosporangiales</taxon>
        <taxon>Nocardiopsidaceae</taxon>
        <taxon>Haloactinospora</taxon>
    </lineage>
</organism>
<proteinExistence type="predicted"/>
<evidence type="ECO:0000313" key="2">
    <source>
        <dbReference type="EMBL" id="TQN33426.1"/>
    </source>
</evidence>
<gene>
    <name evidence="2" type="ORF">FHX37_3443</name>
</gene>
<dbReference type="EMBL" id="VFQC01000001">
    <property type="protein sequence ID" value="TQN33426.1"/>
    <property type="molecule type" value="Genomic_DNA"/>
</dbReference>
<comment type="caution">
    <text evidence="2">The sequence shown here is derived from an EMBL/GenBank/DDBJ whole genome shotgun (WGS) entry which is preliminary data.</text>
</comment>
<name>A0A543NNR4_9ACTN</name>